<dbReference type="EMBL" id="GEFH01003323">
    <property type="protein sequence ID" value="JAP65258.1"/>
    <property type="molecule type" value="mRNA"/>
</dbReference>
<evidence type="ECO:0000256" key="6">
    <source>
        <dbReference type="SAM" id="Phobius"/>
    </source>
</evidence>
<dbReference type="Pfam" id="PF05255">
    <property type="entry name" value="UPF0220"/>
    <property type="match status" value="1"/>
</dbReference>
<comment type="similarity">
    <text evidence="2">Belongs to the UPF0220 family.</text>
</comment>
<accession>A0A131XGN1</accession>
<name>A0A131XGN1_9ACAR</name>
<proteinExistence type="evidence at transcript level"/>
<feature type="transmembrane region" description="Helical" evidence="6">
    <location>
        <begin position="54"/>
        <end position="76"/>
    </location>
</feature>
<evidence type="ECO:0000256" key="5">
    <source>
        <dbReference type="ARBA" id="ARBA00023136"/>
    </source>
</evidence>
<dbReference type="GO" id="GO:0016020">
    <property type="term" value="C:membrane"/>
    <property type="evidence" value="ECO:0007669"/>
    <property type="project" value="UniProtKB-SubCell"/>
</dbReference>
<feature type="transmembrane region" description="Helical" evidence="6">
    <location>
        <begin position="24"/>
        <end position="42"/>
    </location>
</feature>
<evidence type="ECO:0000313" key="7">
    <source>
        <dbReference type="EMBL" id="JAP65258.1"/>
    </source>
</evidence>
<sequence length="159" mass="17662">MAGCFDNIQFNRPEWMELGEKRNAIASIVAGSLFFIGWWIIIDVAAHYPSNADFSHAFHVCGVMSTLSLFMINAVSNGQIRGDSYTTGCIGQRGARVWLFLGFALGFGSLIASCWILFGDYVTQGREVQWPGIAIFLQNSFIFLGALVFKFGRTEDLWG</sequence>
<keyword evidence="3 6" id="KW-0812">Transmembrane</keyword>
<dbReference type="InterPro" id="IPR007919">
    <property type="entry name" value="UPF0220"/>
</dbReference>
<keyword evidence="4 6" id="KW-1133">Transmembrane helix</keyword>
<evidence type="ECO:0000256" key="3">
    <source>
        <dbReference type="ARBA" id="ARBA00022692"/>
    </source>
</evidence>
<feature type="transmembrane region" description="Helical" evidence="6">
    <location>
        <begin position="130"/>
        <end position="149"/>
    </location>
</feature>
<evidence type="ECO:0000256" key="4">
    <source>
        <dbReference type="ARBA" id="ARBA00022989"/>
    </source>
</evidence>
<organism evidence="7">
    <name type="scientific">Hyalomma excavatum</name>
    <dbReference type="NCBI Taxonomy" id="257692"/>
    <lineage>
        <taxon>Eukaryota</taxon>
        <taxon>Metazoa</taxon>
        <taxon>Ecdysozoa</taxon>
        <taxon>Arthropoda</taxon>
        <taxon>Chelicerata</taxon>
        <taxon>Arachnida</taxon>
        <taxon>Acari</taxon>
        <taxon>Parasitiformes</taxon>
        <taxon>Ixodida</taxon>
        <taxon>Ixodoidea</taxon>
        <taxon>Ixodidae</taxon>
        <taxon>Hyalomminae</taxon>
        <taxon>Hyalomma</taxon>
    </lineage>
</organism>
<keyword evidence="5 6" id="KW-0472">Membrane</keyword>
<comment type="subcellular location">
    <subcellularLocation>
        <location evidence="1">Membrane</location>
        <topology evidence="1">Multi-pass membrane protein</topology>
    </subcellularLocation>
</comment>
<evidence type="ECO:0000256" key="1">
    <source>
        <dbReference type="ARBA" id="ARBA00004141"/>
    </source>
</evidence>
<dbReference type="PANTHER" id="PTHR13180">
    <property type="entry name" value="SMALL MEMBRANE PROTEIN-RELATED"/>
    <property type="match status" value="1"/>
</dbReference>
<feature type="transmembrane region" description="Helical" evidence="6">
    <location>
        <begin position="97"/>
        <end position="118"/>
    </location>
</feature>
<protein>
    <submittedName>
        <fullName evidence="7">Putative conserved plasma membrane protein</fullName>
    </submittedName>
</protein>
<reference evidence="7" key="1">
    <citation type="journal article" date="2017" name="Ticks Tick Borne Dis.">
        <title>An insight into the sialome of Hyalomma excavatum.</title>
        <authorList>
            <person name="Ribeiro J.M."/>
            <person name="Slovak M."/>
            <person name="Francischetti I.M."/>
        </authorList>
    </citation>
    <scope>NUCLEOTIDE SEQUENCE</scope>
    <source>
        <strain evidence="7">Samish</strain>
        <tissue evidence="7">Salivary glands</tissue>
    </source>
</reference>
<evidence type="ECO:0000256" key="2">
    <source>
        <dbReference type="ARBA" id="ARBA00005335"/>
    </source>
</evidence>
<dbReference type="AlphaFoldDB" id="A0A131XGN1"/>